<organism evidence="8 9">
    <name type="scientific">Microbacterium trichothecenolyticum</name>
    <name type="common">Aureobacterium trichothecenolyticum</name>
    <dbReference type="NCBI Taxonomy" id="69370"/>
    <lineage>
        <taxon>Bacteria</taxon>
        <taxon>Bacillati</taxon>
        <taxon>Actinomycetota</taxon>
        <taxon>Actinomycetes</taxon>
        <taxon>Micrococcales</taxon>
        <taxon>Microbacteriaceae</taxon>
        <taxon>Microbacterium</taxon>
    </lineage>
</organism>
<evidence type="ECO:0000259" key="7">
    <source>
        <dbReference type="Pfam" id="PF01979"/>
    </source>
</evidence>
<dbReference type="PANTHER" id="PTHR11113:SF14">
    <property type="entry name" value="N-ACETYLGLUCOSAMINE-6-PHOSPHATE DEACETYLASE"/>
    <property type="match status" value="1"/>
</dbReference>
<dbReference type="Proteomes" id="UP001226691">
    <property type="component" value="Unassembled WGS sequence"/>
</dbReference>
<dbReference type="PIRSF" id="PIRSF038994">
    <property type="entry name" value="NagA"/>
    <property type="match status" value="1"/>
</dbReference>
<evidence type="ECO:0000256" key="6">
    <source>
        <dbReference type="SAM" id="MobiDB-lite"/>
    </source>
</evidence>
<dbReference type="SUPFAM" id="SSF51338">
    <property type="entry name" value="Composite domain of metallo-dependent hydrolases"/>
    <property type="match status" value="1"/>
</dbReference>
<accession>A0ABU0TXR7</accession>
<dbReference type="SUPFAM" id="SSF51556">
    <property type="entry name" value="Metallo-dependent hydrolases"/>
    <property type="match status" value="1"/>
</dbReference>
<gene>
    <name evidence="8" type="ORF">QE412_003014</name>
</gene>
<dbReference type="GO" id="GO:0008448">
    <property type="term" value="F:N-acetylglucosamine-6-phosphate deacetylase activity"/>
    <property type="evidence" value="ECO:0007669"/>
    <property type="project" value="UniProtKB-EC"/>
</dbReference>
<keyword evidence="2" id="KW-0479">Metal-binding</keyword>
<dbReference type="Pfam" id="PF01979">
    <property type="entry name" value="Amidohydro_1"/>
    <property type="match status" value="1"/>
</dbReference>
<dbReference type="EMBL" id="JAUTBF010000001">
    <property type="protein sequence ID" value="MDQ1124441.1"/>
    <property type="molecule type" value="Genomic_DNA"/>
</dbReference>
<comment type="caution">
    <text evidence="8">The sequence shown here is derived from an EMBL/GenBank/DDBJ whole genome shotgun (WGS) entry which is preliminary data.</text>
</comment>
<evidence type="ECO:0000256" key="4">
    <source>
        <dbReference type="ARBA" id="ARBA00023277"/>
    </source>
</evidence>
<feature type="domain" description="Amidohydrolase-related" evidence="7">
    <location>
        <begin position="47"/>
        <end position="380"/>
    </location>
</feature>
<evidence type="ECO:0000256" key="1">
    <source>
        <dbReference type="ARBA" id="ARBA00010716"/>
    </source>
</evidence>
<dbReference type="EC" id="3.5.1.25" evidence="8"/>
<dbReference type="InterPro" id="IPR006680">
    <property type="entry name" value="Amidohydro-rel"/>
</dbReference>
<keyword evidence="3 5" id="KW-0378">Hydrolase</keyword>
<dbReference type="InterPro" id="IPR003764">
    <property type="entry name" value="GlcNAc_6-P_deAcase"/>
</dbReference>
<keyword evidence="4 5" id="KW-0119">Carbohydrate metabolism</keyword>
<dbReference type="PANTHER" id="PTHR11113">
    <property type="entry name" value="N-ACETYLGLUCOSAMINE-6-PHOSPHATE DEACETYLASE"/>
    <property type="match status" value="1"/>
</dbReference>
<feature type="region of interest" description="Disordered" evidence="6">
    <location>
        <begin position="376"/>
        <end position="398"/>
    </location>
</feature>
<comment type="similarity">
    <text evidence="1 5">Belongs to the metallo-dependent hydrolases superfamily. NagA family.</text>
</comment>
<evidence type="ECO:0000313" key="9">
    <source>
        <dbReference type="Proteomes" id="UP001226691"/>
    </source>
</evidence>
<keyword evidence="9" id="KW-1185">Reference proteome</keyword>
<dbReference type="RefSeq" id="WP_307485612.1">
    <property type="nucleotide sequence ID" value="NZ_JAUTBF010000001.1"/>
</dbReference>
<evidence type="ECO:0000256" key="5">
    <source>
        <dbReference type="PIRNR" id="PIRNR038994"/>
    </source>
</evidence>
<dbReference type="InterPro" id="IPR011059">
    <property type="entry name" value="Metal-dep_hydrolase_composite"/>
</dbReference>
<protein>
    <submittedName>
        <fullName evidence="8">N-acetylglucosamine-6-phosphate deacetylase</fullName>
        <ecNumber evidence="8">3.5.1.25</ecNumber>
    </submittedName>
</protein>
<sequence>MRLRAGQALIGGAFVGPVVIDVAAGVITRVRPATGEETVDYEANEGVVTAGLIDLQVNGSFGVDVATAGEPEWHTLLAGLASRGVTSVEPTIITAPLPDLTQALCRVDQAQRTFADQPVARVLGAHLEGPFISPEKKGAHRAECMALPTHENLDALLSVSAARESLLTVTLAPELPGALEATRRLTAEGYIVAVGHTDATAAQVHAAGDAGATMTTHVFNAQRPLKPREPGVPGAVLTDDRFFVGTIIDGQHLTPSVVSLVLRTAGRRMVGVTDAIVTAGLDAGVWHSFGGQPVANDVTGLGRRRDGTIAGAGVVLDEAVRRMIAAGLDSAAILSACTESAARSLGRSDIGHIAEGAAADLVHWSSDWTPSSVWVRGRNVQRQSDPTDNAPERKSHSQ</sequence>
<proteinExistence type="inferred from homology"/>
<reference evidence="8 9" key="1">
    <citation type="submission" date="2023-07" db="EMBL/GenBank/DDBJ databases">
        <title>Functional and genomic diversity of the sorghum phyllosphere microbiome.</title>
        <authorList>
            <person name="Shade A."/>
        </authorList>
    </citation>
    <scope>NUCLEOTIDE SEQUENCE [LARGE SCALE GENOMIC DNA]</scope>
    <source>
        <strain evidence="8 9">SORGH_AS_1207</strain>
    </source>
</reference>
<dbReference type="Gene3D" id="3.20.20.140">
    <property type="entry name" value="Metal-dependent hydrolases"/>
    <property type="match status" value="1"/>
</dbReference>
<evidence type="ECO:0000256" key="2">
    <source>
        <dbReference type="ARBA" id="ARBA00022723"/>
    </source>
</evidence>
<evidence type="ECO:0000256" key="3">
    <source>
        <dbReference type="ARBA" id="ARBA00022801"/>
    </source>
</evidence>
<dbReference type="Gene3D" id="2.30.40.10">
    <property type="entry name" value="Urease, subunit C, domain 1"/>
    <property type="match status" value="1"/>
</dbReference>
<dbReference type="InterPro" id="IPR032466">
    <property type="entry name" value="Metal_Hydrolase"/>
</dbReference>
<evidence type="ECO:0000313" key="8">
    <source>
        <dbReference type="EMBL" id="MDQ1124441.1"/>
    </source>
</evidence>
<name>A0ABU0TXR7_MICTR</name>